<keyword evidence="2" id="KW-1185">Reference proteome</keyword>
<evidence type="ECO:0000313" key="3">
    <source>
        <dbReference type="RefSeq" id="XP_046601932.1"/>
    </source>
</evidence>
<name>A0ABM3GNT5_NEOLC</name>
<dbReference type="InterPro" id="IPR005135">
    <property type="entry name" value="Endo/exonuclease/phosphatase"/>
</dbReference>
<gene>
    <name evidence="3" type="primary">LOC107225602</name>
</gene>
<dbReference type="InterPro" id="IPR036691">
    <property type="entry name" value="Endo/exonu/phosph_ase_sf"/>
</dbReference>
<accession>A0ABM3GNT5</accession>
<dbReference type="RefSeq" id="XP_046601932.1">
    <property type="nucleotide sequence ID" value="XM_046745976.1"/>
</dbReference>
<organism evidence="2 3">
    <name type="scientific">Neodiprion lecontei</name>
    <name type="common">Redheaded pine sawfly</name>
    <dbReference type="NCBI Taxonomy" id="441921"/>
    <lineage>
        <taxon>Eukaryota</taxon>
        <taxon>Metazoa</taxon>
        <taxon>Ecdysozoa</taxon>
        <taxon>Arthropoda</taxon>
        <taxon>Hexapoda</taxon>
        <taxon>Insecta</taxon>
        <taxon>Pterygota</taxon>
        <taxon>Neoptera</taxon>
        <taxon>Endopterygota</taxon>
        <taxon>Hymenoptera</taxon>
        <taxon>Tenthredinoidea</taxon>
        <taxon>Diprionidae</taxon>
        <taxon>Diprioninae</taxon>
        <taxon>Neodiprion</taxon>
    </lineage>
</organism>
<evidence type="ECO:0000259" key="1">
    <source>
        <dbReference type="Pfam" id="PF14529"/>
    </source>
</evidence>
<dbReference type="Pfam" id="PF14529">
    <property type="entry name" value="Exo_endo_phos_2"/>
    <property type="match status" value="1"/>
</dbReference>
<evidence type="ECO:0000313" key="2">
    <source>
        <dbReference type="Proteomes" id="UP000829291"/>
    </source>
</evidence>
<reference evidence="3" key="1">
    <citation type="submission" date="2025-08" db="UniProtKB">
        <authorList>
            <consortium name="RefSeq"/>
        </authorList>
    </citation>
    <scope>IDENTIFICATION</scope>
    <source>
        <tissue evidence="3">Thorax and Abdomen</tissue>
    </source>
</reference>
<protein>
    <submittedName>
        <fullName evidence="3">Uncharacterized protein LOC107225602</fullName>
    </submittedName>
</protein>
<proteinExistence type="predicted"/>
<dbReference type="SUPFAM" id="SSF56219">
    <property type="entry name" value="DNase I-like"/>
    <property type="match status" value="1"/>
</dbReference>
<dbReference type="GeneID" id="107225602"/>
<dbReference type="Gene3D" id="3.60.10.10">
    <property type="entry name" value="Endonuclease/exonuclease/phosphatase"/>
    <property type="match status" value="1"/>
</dbReference>
<sequence>MKTDANGRDDFRRVLQDAVDDAGNVRTGTSGCNWRSWILTVSRPERTVRGAARARITARGVGDDYVRAGKGAVTYVSVHLTPNCAAAESLAKVALLEDGLRDLPGDLVVAGDLNARTVEWGMTVTNKRGRLLLEMAVRLDLVVANTGDIPTYGRPGFGDSIPDVTMTTDRTLPRIGRWRVLEGYTASDHQYIAYEVAGETRMTRTRTQHPPRWNVDKVDVLKFSAVLAAVPAPITDVPPELTGRQRAKRLADETAKLTTRLCDSTMPKRRYGRNRPPQYWWTDEIAELRKSCLAKRRRVTRAGGRPERETLQAEYKTEQKRLTHAIRDSKTRC</sequence>
<feature type="domain" description="Endonuclease/exonuclease/phosphatase" evidence="1">
    <location>
        <begin position="76"/>
        <end position="193"/>
    </location>
</feature>
<dbReference type="Proteomes" id="UP000829291">
    <property type="component" value="Chromosome 7"/>
</dbReference>